<dbReference type="InterPro" id="IPR008962">
    <property type="entry name" value="PapD-like_sf"/>
</dbReference>
<dbReference type="GO" id="GO:0030288">
    <property type="term" value="C:outer membrane-bounded periplasmic space"/>
    <property type="evidence" value="ECO:0007669"/>
    <property type="project" value="InterPro"/>
</dbReference>
<dbReference type="AlphaFoldDB" id="A0A0P7L1W4"/>
<dbReference type="Pfam" id="PF00345">
    <property type="entry name" value="PapD_N"/>
    <property type="match status" value="1"/>
</dbReference>
<keyword evidence="3" id="KW-0732">Signal</keyword>
<reference evidence="8 9" key="1">
    <citation type="journal article" date="2015" name="Front. Microbiol.">
        <title>Genetic determinants of heat resistance in Escherichia coli.</title>
        <authorList>
            <person name="Mercer R.G."/>
            <person name="Zheng J."/>
            <person name="Garcia-Hernandez R."/>
            <person name="Ruan L."/>
            <person name="Ganzle M.G."/>
            <person name="McMullen L.M."/>
        </authorList>
    </citation>
    <scope>NUCLEOTIDE SEQUENCE [LARGE SCALE GENOMIC DNA]</scope>
    <source>
        <strain evidence="8 9">AW1.3</strain>
    </source>
</reference>
<feature type="domain" description="Pili assembly chaperone N-terminal" evidence="7">
    <location>
        <begin position="19"/>
        <end position="141"/>
    </location>
</feature>
<name>A0A0P7L1W4_ECOLX</name>
<keyword evidence="4" id="KW-0574">Periplasm</keyword>
<dbReference type="GO" id="GO:0071555">
    <property type="term" value="P:cell wall organization"/>
    <property type="evidence" value="ECO:0007669"/>
    <property type="project" value="InterPro"/>
</dbReference>
<dbReference type="EMBL" id="LDYI01000112">
    <property type="protein sequence ID" value="KPO10161.1"/>
    <property type="molecule type" value="Genomic_DNA"/>
</dbReference>
<comment type="caution">
    <text evidence="8">The sequence shown here is derived from an EMBL/GenBank/DDBJ whole genome shotgun (WGS) entry which is preliminary data.</text>
</comment>
<evidence type="ECO:0000256" key="6">
    <source>
        <dbReference type="RuleBase" id="RU003918"/>
    </source>
</evidence>
<dbReference type="InterPro" id="IPR018046">
    <property type="entry name" value="Pili_assmbl_chaperone_CS"/>
</dbReference>
<dbReference type="SUPFAM" id="SSF49584">
    <property type="entry name" value="Periplasmic chaperone C-domain"/>
    <property type="match status" value="1"/>
</dbReference>
<dbReference type="SUPFAM" id="SSF49354">
    <property type="entry name" value="PapD-like"/>
    <property type="match status" value="1"/>
</dbReference>
<dbReference type="NCBIfam" id="NF011764">
    <property type="entry name" value="PRK15218.1"/>
    <property type="match status" value="1"/>
</dbReference>
<comment type="similarity">
    <text evidence="2 6">Belongs to the periplasmic pilus chaperone family.</text>
</comment>
<evidence type="ECO:0000256" key="3">
    <source>
        <dbReference type="ARBA" id="ARBA00022729"/>
    </source>
</evidence>
<gene>
    <name evidence="8" type="ORF">ACU57_15490</name>
</gene>
<comment type="subcellular location">
    <subcellularLocation>
        <location evidence="1 6">Periplasm</location>
    </subcellularLocation>
</comment>
<protein>
    <submittedName>
        <fullName evidence="8">Fimbrial assembly protein</fullName>
    </submittedName>
</protein>
<dbReference type="InterPro" id="IPR036316">
    <property type="entry name" value="Pili_assmbl_chap_C_dom_sf"/>
</dbReference>
<evidence type="ECO:0000259" key="7">
    <source>
        <dbReference type="Pfam" id="PF00345"/>
    </source>
</evidence>
<dbReference type="PANTHER" id="PTHR30251:SF10">
    <property type="entry name" value="FIMBRIAL CHAPERONE YEHC-RELATED"/>
    <property type="match status" value="1"/>
</dbReference>
<evidence type="ECO:0000256" key="5">
    <source>
        <dbReference type="ARBA" id="ARBA00023186"/>
    </source>
</evidence>
<dbReference type="PROSITE" id="PS00635">
    <property type="entry name" value="PILI_CHAPERONE"/>
    <property type="match status" value="1"/>
</dbReference>
<dbReference type="PRINTS" id="PR00969">
    <property type="entry name" value="CHAPERONPILI"/>
</dbReference>
<proteinExistence type="inferred from homology"/>
<dbReference type="InterPro" id="IPR016147">
    <property type="entry name" value="Pili_assmbl_chaperone_N"/>
</dbReference>
<dbReference type="RefSeq" id="WP_054623506.1">
    <property type="nucleotide sequence ID" value="NZ_CP047662.1"/>
</dbReference>
<accession>A0A0P7L1W4</accession>
<evidence type="ECO:0000256" key="1">
    <source>
        <dbReference type="ARBA" id="ARBA00004418"/>
    </source>
</evidence>
<organism evidence="8 9">
    <name type="scientific">Escherichia coli</name>
    <dbReference type="NCBI Taxonomy" id="562"/>
    <lineage>
        <taxon>Bacteria</taxon>
        <taxon>Pseudomonadati</taxon>
        <taxon>Pseudomonadota</taxon>
        <taxon>Gammaproteobacteria</taxon>
        <taxon>Enterobacterales</taxon>
        <taxon>Enterobacteriaceae</taxon>
        <taxon>Escherichia</taxon>
    </lineage>
</organism>
<keyword evidence="5 6" id="KW-0143">Chaperone</keyword>
<evidence type="ECO:0000256" key="2">
    <source>
        <dbReference type="ARBA" id="ARBA00007399"/>
    </source>
</evidence>
<dbReference type="Proteomes" id="UP000050556">
    <property type="component" value="Unassembled WGS sequence"/>
</dbReference>
<evidence type="ECO:0000313" key="8">
    <source>
        <dbReference type="EMBL" id="KPO10161.1"/>
    </source>
</evidence>
<dbReference type="PANTHER" id="PTHR30251">
    <property type="entry name" value="PILUS ASSEMBLY CHAPERONE"/>
    <property type="match status" value="1"/>
</dbReference>
<dbReference type="InterPro" id="IPR013783">
    <property type="entry name" value="Ig-like_fold"/>
</dbReference>
<dbReference type="PATRIC" id="fig|562.7813.peg.3227"/>
<sequence>MKKLIAFLLAGMVTPAWGGVYIYGTRVIYPEQKKEITVQLMNEGNRSALVQSWIDDGDTSLPPEKIHVPFVLTPPVTHVKGGEGQQLKIKKLANTLPKDRESLFFLNVLDIPPNSEKNEGKNQIKFAMQNRIKFIYRPKGITRVDKESFSRINIRPVDRGINIKNNSANWITIPELTGNAKINKETLLLAPWSEQTVTTSSVVRQYNVTLIDDHGNYLSEKVKAVK</sequence>
<dbReference type="InterPro" id="IPR050643">
    <property type="entry name" value="Periplasmic_pilus_chap"/>
</dbReference>
<evidence type="ECO:0000313" key="9">
    <source>
        <dbReference type="Proteomes" id="UP000050556"/>
    </source>
</evidence>
<evidence type="ECO:0000256" key="4">
    <source>
        <dbReference type="ARBA" id="ARBA00022764"/>
    </source>
</evidence>
<dbReference type="InterPro" id="IPR001829">
    <property type="entry name" value="Pili_assmbl_chaperone_bac"/>
</dbReference>
<dbReference type="Gene3D" id="2.60.40.10">
    <property type="entry name" value="Immunoglobulins"/>
    <property type="match status" value="2"/>
</dbReference>